<sequence length="120" mass="13614">MKTANLEQIKVSSCINGGNPPFELEIYIRVKIFIIGLTGSQLANKKELEENIINQLSKNLQLTHHDFSFSVENKNEPYQISIDVSCIFIIPKLQRNVFSEANDLVYKVLKSFQANAVSIK</sequence>
<protein>
    <submittedName>
        <fullName evidence="1">Uncharacterized protein</fullName>
    </submittedName>
</protein>
<accession>A0A6I6JVM8</accession>
<dbReference type="RefSeq" id="WP_158865935.1">
    <property type="nucleotide sequence ID" value="NZ_CP046401.1"/>
</dbReference>
<evidence type="ECO:0000313" key="2">
    <source>
        <dbReference type="Proteomes" id="UP000428260"/>
    </source>
</evidence>
<name>A0A6I6JVM8_9BACT</name>
<dbReference type="Proteomes" id="UP000428260">
    <property type="component" value="Chromosome"/>
</dbReference>
<evidence type="ECO:0000313" key="1">
    <source>
        <dbReference type="EMBL" id="QGY44127.1"/>
    </source>
</evidence>
<proteinExistence type="predicted"/>
<dbReference type="EMBL" id="CP046401">
    <property type="protein sequence ID" value="QGY44127.1"/>
    <property type="molecule type" value="Genomic_DNA"/>
</dbReference>
<dbReference type="KEGG" id="mcos:GM418_10795"/>
<keyword evidence="2" id="KW-1185">Reference proteome</keyword>
<organism evidence="1 2">
    <name type="scientific">Maribellus comscasis</name>
    <dbReference type="NCBI Taxonomy" id="2681766"/>
    <lineage>
        <taxon>Bacteria</taxon>
        <taxon>Pseudomonadati</taxon>
        <taxon>Bacteroidota</taxon>
        <taxon>Bacteroidia</taxon>
        <taxon>Marinilabiliales</taxon>
        <taxon>Prolixibacteraceae</taxon>
        <taxon>Maribellus</taxon>
    </lineage>
</organism>
<gene>
    <name evidence="1" type="ORF">GM418_10795</name>
</gene>
<dbReference type="AlphaFoldDB" id="A0A6I6JVM8"/>
<reference evidence="1 2" key="1">
    <citation type="submission" date="2019-11" db="EMBL/GenBank/DDBJ databases">
        <authorList>
            <person name="Zheng R.K."/>
            <person name="Sun C.M."/>
        </authorList>
    </citation>
    <scope>NUCLEOTIDE SEQUENCE [LARGE SCALE GENOMIC DNA]</scope>
    <source>
        <strain evidence="1 2">WC007</strain>
    </source>
</reference>